<keyword evidence="2" id="KW-1185">Reference proteome</keyword>
<evidence type="ECO:0000313" key="2">
    <source>
        <dbReference type="Proteomes" id="UP000046392"/>
    </source>
</evidence>
<dbReference type="WBParaSite" id="SPAL_0001278100.1">
    <property type="protein sequence ID" value="SPAL_0001278100.1"/>
    <property type="gene ID" value="SPAL_0001278100"/>
</dbReference>
<proteinExistence type="predicted"/>
<dbReference type="Proteomes" id="UP000046392">
    <property type="component" value="Unplaced"/>
</dbReference>
<feature type="domain" description="GH18" evidence="1">
    <location>
        <begin position="1"/>
        <end position="641"/>
    </location>
</feature>
<dbReference type="PROSITE" id="PS51910">
    <property type="entry name" value="GH18_2"/>
    <property type="match status" value="1"/>
</dbReference>
<protein>
    <submittedName>
        <fullName evidence="3">Glyco_hydro_18 domain-containing protein</fullName>
    </submittedName>
</protein>
<sequence length="653" mass="74452">MRKVNPKVKIMFAISKPEQAQDFIDLISTNEGRAILISEIIKMIELYGFDGVDLGWERPQASSVAKVVPEDISRYLMLICEMRKAFNDFEGKKKRNGKLIISFAGPESEQLSKSEINLYNISVNVDFINVIDYNYFLLLNFNEDVSSVTPAPLSSGSLETIPEITMETDLKLKYYYCNSIDFEKLHMVIPFARKTLENIGGNITELGKKLDIRKDWPGDSSKSTYRVKSSSIASPSSPTKNVVNIVVNKIKVNNTWFNIPSNSQYSDDLQVITGDDQFKLTNITLSVPSNPQNNNEIIIVFKGYKNTHSNTPRGAQNGSEINIMMKVKKVEPNKYYWDRKIHKLKESSKGKHDDNPKDVNKNYGWKHDRSYQCKNLKSDKCKCTIIHTVTLTYKVEERNYSEKLKNGRKFNVSETSDNVPPKSQNTDELQILVNELKFNIDYIVVFVPSNILNDDKNDNMKKKNNKIENFLEAKHRDVEQVEGTYVSFGSNLSQEERKSDFDELINSRNLKMKGVDYKSSQSKECSLSSHNEFVCTKVYTTTYITQGYPATHNQVSTYPKRRNSSFFEQEKVVSAKDTLTALHIKGNKRTNSPGIFISPNSIEKTMSYVGKKNLGGLIILGIEEDDNSLLLDTINASNLCNYKKVHEKFQCSS</sequence>
<dbReference type="PANTHER" id="PTHR46073:SF4">
    <property type="entry name" value="GH18 DOMAIN-CONTAINING PROTEIN"/>
    <property type="match status" value="1"/>
</dbReference>
<organism evidence="2 3">
    <name type="scientific">Strongyloides papillosus</name>
    <name type="common">Intestinal threadworm</name>
    <dbReference type="NCBI Taxonomy" id="174720"/>
    <lineage>
        <taxon>Eukaryota</taxon>
        <taxon>Metazoa</taxon>
        <taxon>Ecdysozoa</taxon>
        <taxon>Nematoda</taxon>
        <taxon>Chromadorea</taxon>
        <taxon>Rhabditida</taxon>
        <taxon>Tylenchina</taxon>
        <taxon>Panagrolaimomorpha</taxon>
        <taxon>Strongyloidoidea</taxon>
        <taxon>Strongyloididae</taxon>
        <taxon>Strongyloides</taxon>
    </lineage>
</organism>
<dbReference type="SUPFAM" id="SSF51445">
    <property type="entry name" value="(Trans)glycosidases"/>
    <property type="match status" value="1"/>
</dbReference>
<dbReference type="STRING" id="174720.A0A0N5C499"/>
<name>A0A0N5C499_STREA</name>
<reference evidence="3" key="1">
    <citation type="submission" date="2017-02" db="UniProtKB">
        <authorList>
            <consortium name="WormBaseParasite"/>
        </authorList>
    </citation>
    <scope>IDENTIFICATION</scope>
</reference>
<accession>A0A0N5C499</accession>
<dbReference type="InterPro" id="IPR017853">
    <property type="entry name" value="GH"/>
</dbReference>
<dbReference type="Gene3D" id="3.20.20.80">
    <property type="entry name" value="Glycosidases"/>
    <property type="match status" value="1"/>
</dbReference>
<evidence type="ECO:0000259" key="1">
    <source>
        <dbReference type="PROSITE" id="PS51910"/>
    </source>
</evidence>
<evidence type="ECO:0000313" key="3">
    <source>
        <dbReference type="WBParaSite" id="SPAL_0001278100.1"/>
    </source>
</evidence>
<dbReference type="Pfam" id="PF00704">
    <property type="entry name" value="Glyco_hydro_18"/>
    <property type="match status" value="1"/>
</dbReference>
<dbReference type="AlphaFoldDB" id="A0A0N5C499"/>
<dbReference type="InterPro" id="IPR001223">
    <property type="entry name" value="Glyco_hydro18_cat"/>
</dbReference>
<dbReference type="PANTHER" id="PTHR46073">
    <property type="entry name" value="CHITINASE"/>
    <property type="match status" value="1"/>
</dbReference>
<dbReference type="GO" id="GO:0005975">
    <property type="term" value="P:carbohydrate metabolic process"/>
    <property type="evidence" value="ECO:0007669"/>
    <property type="project" value="InterPro"/>
</dbReference>